<name>A0A7E4UWB9_PANRE</name>
<evidence type="ECO:0000256" key="6">
    <source>
        <dbReference type="ARBA" id="ARBA00022989"/>
    </source>
</evidence>
<feature type="region of interest" description="Disordered" evidence="8">
    <location>
        <begin position="1453"/>
        <end position="1477"/>
    </location>
</feature>
<keyword evidence="12" id="KW-1185">Reference proteome</keyword>
<keyword evidence="4 9" id="KW-0812">Transmembrane</keyword>
<evidence type="ECO:0000256" key="5">
    <source>
        <dbReference type="ARBA" id="ARBA00022729"/>
    </source>
</evidence>
<feature type="region of interest" description="Disordered" evidence="8">
    <location>
        <begin position="686"/>
        <end position="826"/>
    </location>
</feature>
<evidence type="ECO:0000313" key="12">
    <source>
        <dbReference type="Proteomes" id="UP000492821"/>
    </source>
</evidence>
<feature type="compositionally biased region" description="Polar residues" evidence="8">
    <location>
        <begin position="381"/>
        <end position="425"/>
    </location>
</feature>
<dbReference type="InterPro" id="IPR056953">
    <property type="entry name" value="CUT_N"/>
</dbReference>
<dbReference type="PRINTS" id="PR00453">
    <property type="entry name" value="VWFADOMAIN"/>
</dbReference>
<keyword evidence="6 9" id="KW-1133">Transmembrane helix</keyword>
<dbReference type="InterPro" id="IPR057475">
    <property type="entry name" value="CUT_C"/>
</dbReference>
<dbReference type="Pfam" id="PF25301">
    <property type="entry name" value="CUT_C"/>
    <property type="match status" value="1"/>
</dbReference>
<dbReference type="SMART" id="SM00327">
    <property type="entry name" value="VWA"/>
    <property type="match status" value="1"/>
</dbReference>
<dbReference type="Gene3D" id="3.40.50.410">
    <property type="entry name" value="von Willebrand factor, type A domain"/>
    <property type="match status" value="1"/>
</dbReference>
<dbReference type="PROSITE" id="PS50234">
    <property type="entry name" value="VWFA"/>
    <property type="match status" value="1"/>
</dbReference>
<evidence type="ECO:0000256" key="7">
    <source>
        <dbReference type="ARBA" id="ARBA00023136"/>
    </source>
</evidence>
<keyword evidence="5" id="KW-0732">Signal</keyword>
<dbReference type="GO" id="GO:0042302">
    <property type="term" value="F:structural constituent of cuticle"/>
    <property type="evidence" value="ECO:0007669"/>
    <property type="project" value="UniProtKB-KW"/>
</dbReference>
<keyword evidence="3" id="KW-1003">Cell membrane</keyword>
<sequence length="1477" mass="159542">MQKVSGHFAVETIPSYFTQLFFIAGHLMASDTFLYVSILILPCLSIPQQFFQNGGFQQQGVWNRGYQPPPTAALRPEYARQTAPPAFNPFQSQFVPYRPQAPPQNPYPATYPPAINPGQGISLPKQQQPYVAPVTPVPMRFVPNPKPPIVINTLIQVYVDGKNNRTVGDRALEGRIVTGVHNNDRVILAREFDTKTLTFVEDDKDSSHSREDIVNIKAVATSNATELEHDELAEELEKELANSIPLILEELDRVKPDKKQMPFKDTMMTDNLNNVEKTRPSPPHVDDEDDVNIEDLEQLIRDGLDELEDGEAKKKLEEEFHAVLLSSTKPTPSGRGSTTTAPNTPKSTKTSTTITTPKTTSISATSTTIESTPTEKSSTSVIPTTVETTHADTSSATESVPTTEEATSLTTEGTTSLATEKTTSGATQESTSATEKASSASTEEATLATNEATSVSTSTSSSTHTQPTTSGSSSTSENPNSPEDMEKRAMGSSERAPEEASSTTSLPPGIVTTIENLEPVTAHSSDEISSTGATSATSSETTQVITTGSVESMAAINEATTTVTDDTNEETTLETQRPTPVPVEMMMPEQAFLASAEDVASMVNAKVTAEPAEMVVPIKAMVVKSEESEEEEETDVTRPTAAPAEMIMPEHAMIIESAEVTTTSVKPTPEPAEMVVPIKAMILKSAESEEEEFDETRPTAPPAEMIVPQKAMEMKSIEAGETSPPPTTSTTTTTTTTTTTPKPTTTTTTTKKPTTTSTTTTTTTTKPTTSTSTTTTTTKPTTTSTSTTTTTTKPTTTTTTSTSTSTSTTTTTTTPPTTTTLLPTTATPFTTDVCEIPNDETDTLRGDVMFLLDSSTSVGPKDFKKAVQLIKQVVLNFKNIGPNGVQFGLVQYNREPWLEFTFRRHNCISQLLSDIDDTDFMNGPSNLGRAMDKVMKYGFTPARGDRPDAENVLVLVTDGLSDDEVSHPVTLGRRNGTTPIAVATLHGKKEILMSLAEDDPKNLFNLTDAFTNSLGDRLANRIKSILEAAQNNNTNTQVLTTTSGPLIHEVSASDIDHELPADSFSSIAPMMLPIEDDSSASVKCTHNGIIATIQIPENFGGAIVAKDFAGDPGCTVDIPILDKDSDDTRPVEVELKVGQCGVRILKMDDSAMRHSVVLNVLHNRDLITAQDKSYVIQCFHPNNASTTELETKLTTDEVPPFSKTISLSVTPPKCRYSLRRDTVNGPVVTNAKIGQVVFHRWECDGDEITNKAYGLYIHDCKATNTSARHNNFAIIDDNGCSTDPSVVNEIIYAENQLLAFSKSYVFTLVDVATLLFSCKVSLCVRDGDGCEGYSPPVCATSNMTDLLLTRRVRHYDEGLQAALTSQVRTDVIDVSNPLVSTRFYHVHLPVIAVVTLALTLGSLLGILWYCMDSQSEKKAAAVHSTSSQFTFPDDESTTDKSETLSFRSLDFRTSDETSLDMSEAVPSAAPSLSGRQA</sequence>
<organism evidence="12 13">
    <name type="scientific">Panagrellus redivivus</name>
    <name type="common">Microworm</name>
    <dbReference type="NCBI Taxonomy" id="6233"/>
    <lineage>
        <taxon>Eukaryota</taxon>
        <taxon>Metazoa</taxon>
        <taxon>Ecdysozoa</taxon>
        <taxon>Nematoda</taxon>
        <taxon>Chromadorea</taxon>
        <taxon>Rhabditida</taxon>
        <taxon>Tylenchina</taxon>
        <taxon>Panagrolaimomorpha</taxon>
        <taxon>Panagrolaimoidea</taxon>
        <taxon>Panagrolaimidae</taxon>
        <taxon>Panagrellus</taxon>
    </lineage>
</organism>
<evidence type="ECO:0000256" key="9">
    <source>
        <dbReference type="SAM" id="Phobius"/>
    </source>
</evidence>
<dbReference type="PANTHER" id="PTHR22907:SF40">
    <property type="entry name" value="TRANSMEMBRANE PROTEIN-RELATED"/>
    <property type="match status" value="1"/>
</dbReference>
<comment type="subcellular location">
    <subcellularLocation>
        <location evidence="1">Cell membrane</location>
        <topology evidence="1">Single-pass type I membrane protein</topology>
    </subcellularLocation>
</comment>
<evidence type="ECO:0000256" key="2">
    <source>
        <dbReference type="ARBA" id="ARBA00022460"/>
    </source>
</evidence>
<evidence type="ECO:0000259" key="11">
    <source>
        <dbReference type="PROSITE" id="PS51034"/>
    </source>
</evidence>
<feature type="domain" description="VWFA" evidence="10">
    <location>
        <begin position="847"/>
        <end position="1022"/>
    </location>
</feature>
<feature type="compositionally biased region" description="Low complexity" evidence="8">
    <location>
        <begin position="426"/>
        <end position="482"/>
    </location>
</feature>
<keyword evidence="2" id="KW-0193">Cuticle</keyword>
<feature type="domain" description="ZP" evidence="11">
    <location>
        <begin position="1083"/>
        <end position="1337"/>
    </location>
</feature>
<keyword evidence="7 9" id="KW-0472">Membrane</keyword>
<dbReference type="PANTHER" id="PTHR22907">
    <property type="entry name" value="GH04558P"/>
    <property type="match status" value="1"/>
</dbReference>
<reference evidence="12" key="1">
    <citation type="journal article" date="2013" name="Genetics">
        <title>The draft genome and transcriptome of Panagrellus redivivus are shaped by the harsh demands of a free-living lifestyle.</title>
        <authorList>
            <person name="Srinivasan J."/>
            <person name="Dillman A.R."/>
            <person name="Macchietto M.G."/>
            <person name="Heikkinen L."/>
            <person name="Lakso M."/>
            <person name="Fracchia K.M."/>
            <person name="Antoshechkin I."/>
            <person name="Mortazavi A."/>
            <person name="Wong G."/>
            <person name="Sternberg P.W."/>
        </authorList>
    </citation>
    <scope>NUCLEOTIDE SEQUENCE [LARGE SCALE GENOMIC DNA]</scope>
    <source>
        <strain evidence="12">MT8872</strain>
    </source>
</reference>
<feature type="region of interest" description="Disordered" evidence="8">
    <location>
        <begin position="324"/>
        <end position="510"/>
    </location>
</feature>
<protein>
    <submittedName>
        <fullName evidence="13">VWFA domain-containing protein</fullName>
    </submittedName>
</protein>
<reference evidence="13" key="2">
    <citation type="submission" date="2020-10" db="UniProtKB">
        <authorList>
            <consortium name="WormBaseParasite"/>
        </authorList>
    </citation>
    <scope>IDENTIFICATION</scope>
</reference>
<dbReference type="PROSITE" id="PS51034">
    <property type="entry name" value="ZP_2"/>
    <property type="match status" value="1"/>
</dbReference>
<proteinExistence type="predicted"/>
<feature type="compositionally biased region" description="Low complexity" evidence="8">
    <location>
        <begin position="728"/>
        <end position="826"/>
    </location>
</feature>
<feature type="compositionally biased region" description="Polar residues" evidence="8">
    <location>
        <begin position="325"/>
        <end position="336"/>
    </location>
</feature>
<evidence type="ECO:0000256" key="8">
    <source>
        <dbReference type="SAM" id="MobiDB-lite"/>
    </source>
</evidence>
<evidence type="ECO:0000256" key="3">
    <source>
        <dbReference type="ARBA" id="ARBA00022475"/>
    </source>
</evidence>
<feature type="transmembrane region" description="Helical" evidence="9">
    <location>
        <begin position="20"/>
        <end position="41"/>
    </location>
</feature>
<dbReference type="InterPro" id="IPR036465">
    <property type="entry name" value="vWFA_dom_sf"/>
</dbReference>
<dbReference type="InterPro" id="IPR051962">
    <property type="entry name" value="Cuticlin"/>
</dbReference>
<dbReference type="SMART" id="SM00241">
    <property type="entry name" value="ZP"/>
    <property type="match status" value="1"/>
</dbReference>
<feature type="region of interest" description="Disordered" evidence="8">
    <location>
        <begin position="522"/>
        <end position="543"/>
    </location>
</feature>
<dbReference type="Proteomes" id="UP000492821">
    <property type="component" value="Unassembled WGS sequence"/>
</dbReference>
<evidence type="ECO:0000256" key="4">
    <source>
        <dbReference type="ARBA" id="ARBA00022692"/>
    </source>
</evidence>
<dbReference type="Pfam" id="PF25057">
    <property type="entry name" value="CUT_N"/>
    <property type="match status" value="1"/>
</dbReference>
<dbReference type="InterPro" id="IPR002035">
    <property type="entry name" value="VWF_A"/>
</dbReference>
<evidence type="ECO:0000313" key="13">
    <source>
        <dbReference type="WBParaSite" id="Pan_g1360.t1"/>
    </source>
</evidence>
<feature type="compositionally biased region" description="Low complexity" evidence="8">
    <location>
        <begin position="337"/>
        <end position="380"/>
    </location>
</feature>
<evidence type="ECO:0000259" key="10">
    <source>
        <dbReference type="PROSITE" id="PS50234"/>
    </source>
</evidence>
<dbReference type="Pfam" id="PF00092">
    <property type="entry name" value="VWA"/>
    <property type="match status" value="1"/>
</dbReference>
<dbReference type="GO" id="GO:0005886">
    <property type="term" value="C:plasma membrane"/>
    <property type="evidence" value="ECO:0007669"/>
    <property type="project" value="UniProtKB-SubCell"/>
</dbReference>
<feature type="compositionally biased region" description="Low complexity" evidence="8">
    <location>
        <begin position="529"/>
        <end position="542"/>
    </location>
</feature>
<evidence type="ECO:0000256" key="1">
    <source>
        <dbReference type="ARBA" id="ARBA00004251"/>
    </source>
</evidence>
<dbReference type="WBParaSite" id="Pan_g1360.t1">
    <property type="protein sequence ID" value="Pan_g1360.t1"/>
    <property type="gene ID" value="Pan_g1360"/>
</dbReference>
<feature type="transmembrane region" description="Helical" evidence="9">
    <location>
        <begin position="1386"/>
        <end position="1409"/>
    </location>
</feature>
<accession>A0A7E4UWB9</accession>
<dbReference type="InterPro" id="IPR001507">
    <property type="entry name" value="ZP_dom"/>
</dbReference>
<dbReference type="SUPFAM" id="SSF53300">
    <property type="entry name" value="vWA-like"/>
    <property type="match status" value="1"/>
</dbReference>